<sequence>MKYFNLDKYKNTIRENGRPHPREVAGSLMIYALYPLAYRTGSLDIIGAMSIVLIGFLLAFKSQRDLYLHTKSVYLSLLALTLFSSALYYMSYRASGNEFLFLQPMRMPATDWAALLCSLASICLLIYSVYSSKCEINNETP</sequence>
<feature type="transmembrane region" description="Helical" evidence="1">
    <location>
        <begin position="36"/>
        <end position="60"/>
    </location>
</feature>
<gene>
    <name evidence="2" type="ORF">O0V09_08490</name>
</gene>
<evidence type="ECO:0000256" key="1">
    <source>
        <dbReference type="SAM" id="Phobius"/>
    </source>
</evidence>
<organism evidence="2 3">
    <name type="scientific">Dasania phycosphaerae</name>
    <dbReference type="NCBI Taxonomy" id="2950436"/>
    <lineage>
        <taxon>Bacteria</taxon>
        <taxon>Pseudomonadati</taxon>
        <taxon>Pseudomonadota</taxon>
        <taxon>Gammaproteobacteria</taxon>
        <taxon>Cellvibrionales</taxon>
        <taxon>Spongiibacteraceae</taxon>
        <taxon>Dasania</taxon>
    </lineage>
</organism>
<feature type="transmembrane region" description="Helical" evidence="1">
    <location>
        <begin position="72"/>
        <end position="92"/>
    </location>
</feature>
<comment type="caution">
    <text evidence="2">The sequence shown here is derived from an EMBL/GenBank/DDBJ whole genome shotgun (WGS) entry which is preliminary data.</text>
</comment>
<dbReference type="EMBL" id="JAPTGG010000006">
    <property type="protein sequence ID" value="MCZ0865234.1"/>
    <property type="molecule type" value="Genomic_DNA"/>
</dbReference>
<dbReference type="RefSeq" id="WP_258331383.1">
    <property type="nucleotide sequence ID" value="NZ_JAPTGG010000006.1"/>
</dbReference>
<reference evidence="2 3" key="1">
    <citation type="submission" date="2022-12" db="EMBL/GenBank/DDBJ databases">
        <title>Dasania phycosphaerae sp. nov., isolated from particulate material of the south coast of Korea.</title>
        <authorList>
            <person name="Jiang Y."/>
        </authorList>
    </citation>
    <scope>NUCLEOTIDE SEQUENCE [LARGE SCALE GENOMIC DNA]</scope>
    <source>
        <strain evidence="2 3">GY-19</strain>
    </source>
</reference>
<name>A0A9J6RLH0_9GAMM</name>
<keyword evidence="1" id="KW-0812">Transmembrane</keyword>
<evidence type="ECO:0000313" key="3">
    <source>
        <dbReference type="Proteomes" id="UP001069090"/>
    </source>
</evidence>
<keyword evidence="1" id="KW-1133">Transmembrane helix</keyword>
<dbReference type="AlphaFoldDB" id="A0A9J6RLH0"/>
<proteinExistence type="predicted"/>
<dbReference type="Proteomes" id="UP001069090">
    <property type="component" value="Unassembled WGS sequence"/>
</dbReference>
<evidence type="ECO:0000313" key="2">
    <source>
        <dbReference type="EMBL" id="MCZ0865234.1"/>
    </source>
</evidence>
<protein>
    <submittedName>
        <fullName evidence="2">Uncharacterized protein</fullName>
    </submittedName>
</protein>
<keyword evidence="1" id="KW-0472">Membrane</keyword>
<accession>A0A9J6RLH0</accession>
<keyword evidence="3" id="KW-1185">Reference proteome</keyword>
<feature type="transmembrane region" description="Helical" evidence="1">
    <location>
        <begin position="112"/>
        <end position="130"/>
    </location>
</feature>